<name>A0ABQ9U8F8_SAGOE</name>
<reference evidence="1 2" key="1">
    <citation type="submission" date="2023-05" db="EMBL/GenBank/DDBJ databases">
        <title>B98-5 Cell Line De Novo Hybrid Assembly: An Optical Mapping Approach.</title>
        <authorList>
            <person name="Kananen K."/>
            <person name="Auerbach J.A."/>
            <person name="Kautto E."/>
            <person name="Blachly J.S."/>
        </authorList>
    </citation>
    <scope>NUCLEOTIDE SEQUENCE [LARGE SCALE GENOMIC DNA]</scope>
    <source>
        <strain evidence="1">B95-8</strain>
        <tissue evidence="1">Cell line</tissue>
    </source>
</reference>
<comment type="caution">
    <text evidence="1">The sequence shown here is derived from an EMBL/GenBank/DDBJ whole genome shotgun (WGS) entry which is preliminary data.</text>
</comment>
<accession>A0ABQ9U8F8</accession>
<dbReference type="Proteomes" id="UP001266305">
    <property type="component" value="Unassembled WGS sequence"/>
</dbReference>
<organism evidence="1 2">
    <name type="scientific">Saguinus oedipus</name>
    <name type="common">Cotton-top tamarin</name>
    <name type="synonym">Oedipomidas oedipus</name>
    <dbReference type="NCBI Taxonomy" id="9490"/>
    <lineage>
        <taxon>Eukaryota</taxon>
        <taxon>Metazoa</taxon>
        <taxon>Chordata</taxon>
        <taxon>Craniata</taxon>
        <taxon>Vertebrata</taxon>
        <taxon>Euteleostomi</taxon>
        <taxon>Mammalia</taxon>
        <taxon>Eutheria</taxon>
        <taxon>Euarchontoglires</taxon>
        <taxon>Primates</taxon>
        <taxon>Haplorrhini</taxon>
        <taxon>Platyrrhini</taxon>
        <taxon>Cebidae</taxon>
        <taxon>Callitrichinae</taxon>
        <taxon>Saguinus</taxon>
    </lineage>
</organism>
<evidence type="ECO:0000313" key="2">
    <source>
        <dbReference type="Proteomes" id="UP001266305"/>
    </source>
</evidence>
<keyword evidence="2" id="KW-1185">Reference proteome</keyword>
<gene>
    <name evidence="1" type="ORF">P7K49_029873</name>
</gene>
<protein>
    <submittedName>
        <fullName evidence="1">Uncharacterized protein</fullName>
    </submittedName>
</protein>
<feature type="non-terminal residue" evidence="1">
    <location>
        <position position="66"/>
    </location>
</feature>
<proteinExistence type="predicted"/>
<feature type="non-terminal residue" evidence="1">
    <location>
        <position position="1"/>
    </location>
</feature>
<sequence>FLKRLQPFDHVLFTESTVNPHKGFSILPNLPRHKIKPASEKINPKEGDRSLEFPRRKLTFHHHKLS</sequence>
<dbReference type="EMBL" id="JASSZA010000015">
    <property type="protein sequence ID" value="KAK2093344.1"/>
    <property type="molecule type" value="Genomic_DNA"/>
</dbReference>
<evidence type="ECO:0000313" key="1">
    <source>
        <dbReference type="EMBL" id="KAK2093344.1"/>
    </source>
</evidence>